<proteinExistence type="predicted"/>
<gene>
    <name evidence="1" type="ORF">GGC33_03980</name>
</gene>
<comment type="caution">
    <text evidence="1">The sequence shown here is derived from an EMBL/GenBank/DDBJ whole genome shotgun (WGS) entry which is preliminary data.</text>
</comment>
<dbReference type="AlphaFoldDB" id="A0A844GT44"/>
<protein>
    <submittedName>
        <fullName evidence="1">Uncharacterized protein</fullName>
    </submittedName>
</protein>
<name>A0A844GT44_9CHRO</name>
<dbReference type="EMBL" id="WMIA01000003">
    <property type="protein sequence ID" value="MTF38079.1"/>
    <property type="molecule type" value="Genomic_DNA"/>
</dbReference>
<dbReference type="RefSeq" id="WP_155082956.1">
    <property type="nucleotide sequence ID" value="NZ_WMIA01000003.1"/>
</dbReference>
<dbReference type="Proteomes" id="UP000437131">
    <property type="component" value="Unassembled WGS sequence"/>
</dbReference>
<organism evidence="1 2">
    <name type="scientific">Cyanobacterium aponinum 0216</name>
    <dbReference type="NCBI Taxonomy" id="2676140"/>
    <lineage>
        <taxon>Bacteria</taxon>
        <taxon>Bacillati</taxon>
        <taxon>Cyanobacteriota</taxon>
        <taxon>Cyanophyceae</taxon>
        <taxon>Oscillatoriophycideae</taxon>
        <taxon>Chroococcales</taxon>
        <taxon>Geminocystaceae</taxon>
        <taxon>Cyanobacterium</taxon>
    </lineage>
</organism>
<sequence length="162" mass="18360">MATKRVNNEFHRLDVKLPIDVYEQISKIAVNSFSARIHHISGKPEITQTLIYLLELGIQSFLDGNELIKKYDTDKYTDTIPITEKGVKQLIKEELVPIQSRLNELSEVIHRLTYTDNNTDILSIAVNEGTLAKITDNNADKYADKIEIDTDNITPSESLKSS</sequence>
<evidence type="ECO:0000313" key="1">
    <source>
        <dbReference type="EMBL" id="MTF38079.1"/>
    </source>
</evidence>
<evidence type="ECO:0000313" key="2">
    <source>
        <dbReference type="Proteomes" id="UP000437131"/>
    </source>
</evidence>
<reference evidence="1 2" key="1">
    <citation type="submission" date="2019-11" db="EMBL/GenBank/DDBJ databases">
        <title>Isolation of a new High Light Tolerant Cyanobacteria.</title>
        <authorList>
            <person name="Dobson Z."/>
            <person name="Vaughn N."/>
            <person name="Vaughn M."/>
            <person name="Fromme P."/>
            <person name="Mazor Y."/>
        </authorList>
    </citation>
    <scope>NUCLEOTIDE SEQUENCE [LARGE SCALE GENOMIC DNA]</scope>
    <source>
        <strain evidence="1 2">0216</strain>
    </source>
</reference>
<accession>A0A844GT44</accession>